<dbReference type="Pfam" id="PF18975">
    <property type="entry name" value="DUF5711"/>
    <property type="match status" value="1"/>
</dbReference>
<evidence type="ECO:0000313" key="2">
    <source>
        <dbReference type="Proteomes" id="UP000886808"/>
    </source>
</evidence>
<dbReference type="EMBL" id="DXIE01000044">
    <property type="protein sequence ID" value="HIV62691.1"/>
    <property type="molecule type" value="Genomic_DNA"/>
</dbReference>
<accession>A0A9D1PI97</accession>
<dbReference type="SUPFAM" id="SSF69322">
    <property type="entry name" value="Tricorn protease domain 2"/>
    <property type="match status" value="1"/>
</dbReference>
<dbReference type="InterPro" id="IPR043765">
    <property type="entry name" value="DUF5711"/>
</dbReference>
<proteinExistence type="predicted"/>
<sequence length="410" mass="44498">MPQKAKSLRMARNERRRKIRNSPDRRLRVVAKLRRLVGVMIIVISALTITINGPKINANSISEFMSYFWAGIDDSQEGTYIDYQALNVSVVKPFNQGVVVADNDSISIVTSGGVRLKTNLGYTSPAVLTSERYVLAYDKNGNGAVLTSNVAEASRQKTESSILTAALGQTGDYALITNESGYKTAITVYTSGGKQRFKWATPDYYFVSCAISPDGSKLAVASFGSTKDAKLEGKLFLRDLSNEKNIKEVSLNSNVPLAVGFLDNASVVVIGDYSTSVINQKGEIVSELTYAPDDLIAFSYSTNEIAVAVRSYSSNARTAVYIIGSHGVSKNKLEISQEIQAMDYDGSRIALLTSSGLTVYNSSMRALWRNESAVGAQMINLANDGGVWLIYSKQAEHVSTSSDTSEDLKS</sequence>
<protein>
    <recommendedName>
        <fullName evidence="3">WD40 repeat domain-containing protein</fullName>
    </recommendedName>
</protein>
<dbReference type="Proteomes" id="UP000886808">
    <property type="component" value="Unassembled WGS sequence"/>
</dbReference>
<comment type="caution">
    <text evidence="1">The sequence shown here is derived from an EMBL/GenBank/DDBJ whole genome shotgun (WGS) entry which is preliminary data.</text>
</comment>
<reference evidence="1" key="1">
    <citation type="journal article" date="2021" name="PeerJ">
        <title>Extensive microbial diversity within the chicken gut microbiome revealed by metagenomics and culture.</title>
        <authorList>
            <person name="Gilroy R."/>
            <person name="Ravi A."/>
            <person name="Getino M."/>
            <person name="Pursley I."/>
            <person name="Horton D.L."/>
            <person name="Alikhan N.F."/>
            <person name="Baker D."/>
            <person name="Gharbi K."/>
            <person name="Hall N."/>
            <person name="Watson M."/>
            <person name="Adriaenssens E.M."/>
            <person name="Foster-Nyarko E."/>
            <person name="Jarju S."/>
            <person name="Secka A."/>
            <person name="Antonio M."/>
            <person name="Oren A."/>
            <person name="Chaudhuri R.R."/>
            <person name="La Ragione R."/>
            <person name="Hildebrand F."/>
            <person name="Pallen M.J."/>
        </authorList>
    </citation>
    <scope>NUCLEOTIDE SEQUENCE</scope>
    <source>
        <strain evidence="1">CHK193-4272</strain>
    </source>
</reference>
<name>A0A9D1PI97_9FIRM</name>
<gene>
    <name evidence="1" type="ORF">H9746_07625</name>
</gene>
<organism evidence="1 2">
    <name type="scientific">Candidatus Butyricicoccus avistercoris</name>
    <dbReference type="NCBI Taxonomy" id="2838518"/>
    <lineage>
        <taxon>Bacteria</taxon>
        <taxon>Bacillati</taxon>
        <taxon>Bacillota</taxon>
        <taxon>Clostridia</taxon>
        <taxon>Eubacteriales</taxon>
        <taxon>Butyricicoccaceae</taxon>
        <taxon>Butyricicoccus</taxon>
    </lineage>
</organism>
<evidence type="ECO:0008006" key="3">
    <source>
        <dbReference type="Google" id="ProtNLM"/>
    </source>
</evidence>
<evidence type="ECO:0000313" key="1">
    <source>
        <dbReference type="EMBL" id="HIV62691.1"/>
    </source>
</evidence>
<reference evidence="1" key="2">
    <citation type="submission" date="2021-04" db="EMBL/GenBank/DDBJ databases">
        <authorList>
            <person name="Gilroy R."/>
        </authorList>
    </citation>
    <scope>NUCLEOTIDE SEQUENCE</scope>
    <source>
        <strain evidence="1">CHK193-4272</strain>
    </source>
</reference>
<dbReference type="AlphaFoldDB" id="A0A9D1PI97"/>